<dbReference type="InterPro" id="IPR045659">
    <property type="entry name" value="LptD_2"/>
</dbReference>
<comment type="function">
    <text evidence="1">Together with LptE, is involved in the assembly of lipopolysaccharide (LPS) at the surface of the outer membrane.</text>
</comment>
<organism evidence="4 5">
    <name type="scientific">Paracidovorax valerianellae</name>
    <dbReference type="NCBI Taxonomy" id="187868"/>
    <lineage>
        <taxon>Bacteria</taxon>
        <taxon>Pseudomonadati</taxon>
        <taxon>Pseudomonadota</taxon>
        <taxon>Betaproteobacteria</taxon>
        <taxon>Burkholderiales</taxon>
        <taxon>Comamonadaceae</taxon>
        <taxon>Paracidovorax</taxon>
    </lineage>
</organism>
<dbReference type="EMBL" id="FMZC01000004">
    <property type="protein sequence ID" value="SDD04898.1"/>
    <property type="molecule type" value="Genomic_DNA"/>
</dbReference>
<comment type="subcellular location">
    <subcellularLocation>
        <location evidence="1">Cell outer membrane</location>
    </subcellularLocation>
</comment>
<evidence type="ECO:0000256" key="1">
    <source>
        <dbReference type="HAMAP-Rule" id="MF_01411"/>
    </source>
</evidence>
<evidence type="ECO:0000313" key="5">
    <source>
        <dbReference type="Proteomes" id="UP000198781"/>
    </source>
</evidence>
<comment type="subunit">
    <text evidence="1">Component of the lipopolysaccharide transport and assembly complex. Interacts with LptE and LptA.</text>
</comment>
<reference evidence="4 5" key="1">
    <citation type="submission" date="2016-10" db="EMBL/GenBank/DDBJ databases">
        <authorList>
            <person name="de Groot N.N."/>
        </authorList>
    </citation>
    <scope>NUCLEOTIDE SEQUENCE [LARGE SCALE GENOMIC DNA]</scope>
    <source>
        <strain evidence="4 5">DSM 16619</strain>
    </source>
</reference>
<evidence type="ECO:0000259" key="2">
    <source>
        <dbReference type="Pfam" id="PF04453"/>
    </source>
</evidence>
<keyword evidence="1" id="KW-0998">Cell outer membrane</keyword>
<dbReference type="PANTHER" id="PTHR30189:SF1">
    <property type="entry name" value="LPS-ASSEMBLY PROTEIN LPTD"/>
    <property type="match status" value="1"/>
</dbReference>
<comment type="caution">
    <text evidence="1">Lacks conserved residue(s) required for the propagation of feature annotation.</text>
</comment>
<feature type="domain" description="LptD C-terminal" evidence="2">
    <location>
        <begin position="336"/>
        <end position="709"/>
    </location>
</feature>
<evidence type="ECO:0000313" key="4">
    <source>
        <dbReference type="EMBL" id="SDD04898.1"/>
    </source>
</evidence>
<accession>A0A1G6RK14</accession>
<feature type="domain" description="LPS-assembly protein LptD central" evidence="3">
    <location>
        <begin position="238"/>
        <end position="328"/>
    </location>
</feature>
<keyword evidence="5" id="KW-1185">Reference proteome</keyword>
<dbReference type="STRING" id="187868.SAMN05192589_104165"/>
<gene>
    <name evidence="1" type="primary">lptD</name>
    <name evidence="4" type="ORF">SAMN05192589_104165</name>
</gene>
<protein>
    <recommendedName>
        <fullName evidence="1">LPS-assembly protein LptD</fullName>
    </recommendedName>
</protein>
<sequence>MDIPSLPDPFRPTPPLLPARRRAAASRLSAPAFERRAIARLIAWMLCGAPLAVLAQSEAEPGAPATPEVAPALRASPLLQEKIPEAVRPQLPIFVKGDSVSGQPDINAIVEGNAELRRGDTIIHADRLEYGVPDDLAKARGQVRINRAGNVYEGSELELRVDAFSGYFDAANYRFLMNGAHGEASRVDFIDRDRSVVHNATYTTCQKNDESTWQPDWVLRAKSIRIDNEEQVGTADGAVLEFKGLPILPIPHITFPLSDRRKSGLLPPTVGIDNVSGVEYAQPYYWNIAPNRDATITPTVMSKRGVNLGGEFRYLEPTYRGELRGDYMPGDKLRDRDRWGYGLKHSGTFDTPVGGLNLNMDVSRVSDDNYWRDFTRNVTGINQLTQRLLPGDATLSWGKDDMSLSLRTLKWQTLQDVNAPIVPPYDRMPQLRWGYNPTTLPNGFDASVEADYTSFHADRSLTGQPNAKRSYAMAQISRPFLAPAGFITPRVQLHATQYQFDSPLANGQRSAQRTLPTFSLDSGLVFERDARYFGRNFLQTLEPRAFYTYTPYRDQSLLPVYDTAANDFNFATIYTENGYGGNDRLADNNLLTLGVTTRLLDPDNGAEAARFGIAQRVRFSDQKVVLPGESTVSERLSDVLLGAGLNWTQQWGFDSTVQYNPKTGRSIRSTVGARYNPSSYRVISAAYRLQRGTSEQIDVGWQWPINDLWGDKGQDLGPGRGQGAGRWYTVGRLNYSMQDRKLVDTVVGFEYDSCCWIGRVVLERLQSSVTTANTRLLFQIEFVGFSRLSLGSNPLTSLKQNIPRYQYLREQTSTPSRFTNYD</sequence>
<dbReference type="AlphaFoldDB" id="A0A1G6RK14"/>
<keyword evidence="1" id="KW-0472">Membrane</keyword>
<name>A0A1G6RK14_9BURK</name>
<dbReference type="RefSeq" id="WP_092742422.1">
    <property type="nucleotide sequence ID" value="NZ_FMZC01000004.1"/>
</dbReference>
<dbReference type="HAMAP" id="MF_01411">
    <property type="entry name" value="LPS_assembly_LptD"/>
    <property type="match status" value="1"/>
</dbReference>
<dbReference type="InterPro" id="IPR020889">
    <property type="entry name" value="LipoPS_assembly_LptD"/>
</dbReference>
<dbReference type="GO" id="GO:1990351">
    <property type="term" value="C:transporter complex"/>
    <property type="evidence" value="ECO:0007669"/>
    <property type="project" value="TreeGrafter"/>
</dbReference>
<dbReference type="Proteomes" id="UP000198781">
    <property type="component" value="Unassembled WGS sequence"/>
</dbReference>
<dbReference type="GO" id="GO:0043165">
    <property type="term" value="P:Gram-negative-bacterium-type cell outer membrane assembly"/>
    <property type="evidence" value="ECO:0007669"/>
    <property type="project" value="UniProtKB-UniRule"/>
</dbReference>
<keyword evidence="1" id="KW-0732">Signal</keyword>
<dbReference type="InterPro" id="IPR050218">
    <property type="entry name" value="LptD"/>
</dbReference>
<dbReference type="OrthoDB" id="9760225at2"/>
<proteinExistence type="inferred from homology"/>
<dbReference type="Pfam" id="PF04453">
    <property type="entry name" value="LptD"/>
    <property type="match status" value="1"/>
</dbReference>
<dbReference type="GO" id="GO:0009279">
    <property type="term" value="C:cell outer membrane"/>
    <property type="evidence" value="ECO:0007669"/>
    <property type="project" value="UniProtKB-SubCell"/>
</dbReference>
<dbReference type="PANTHER" id="PTHR30189">
    <property type="entry name" value="LPS-ASSEMBLY PROTEIN"/>
    <property type="match status" value="1"/>
</dbReference>
<comment type="similarity">
    <text evidence="1">Belongs to the LptD family.</text>
</comment>
<dbReference type="Pfam" id="PF19838">
    <property type="entry name" value="LptD_2"/>
    <property type="match status" value="1"/>
</dbReference>
<dbReference type="InterPro" id="IPR007543">
    <property type="entry name" value="LptD_C"/>
</dbReference>
<dbReference type="GO" id="GO:0015920">
    <property type="term" value="P:lipopolysaccharide transport"/>
    <property type="evidence" value="ECO:0007669"/>
    <property type="project" value="InterPro"/>
</dbReference>
<evidence type="ECO:0000259" key="3">
    <source>
        <dbReference type="Pfam" id="PF19838"/>
    </source>
</evidence>